<evidence type="ECO:0000256" key="2">
    <source>
        <dbReference type="NCBIfam" id="TIGR00658"/>
    </source>
</evidence>
<comment type="similarity">
    <text evidence="3">Belongs to the aspartate/ornithine carbamoyltransferase superfamily.</text>
</comment>
<dbReference type="AlphaFoldDB" id="A0AAF0BTP7"/>
<evidence type="ECO:0000259" key="5">
    <source>
        <dbReference type="Pfam" id="PF02729"/>
    </source>
</evidence>
<dbReference type="GO" id="GO:0004585">
    <property type="term" value="F:ornithine carbamoyltransferase activity"/>
    <property type="evidence" value="ECO:0007669"/>
    <property type="project" value="UniProtKB-UniRule"/>
</dbReference>
<reference evidence="6" key="1">
    <citation type="submission" date="2023-01" db="EMBL/GenBank/DDBJ databases">
        <title>The diversity of Class Acidimicrobiia in South China Sea sediment environments and the proposal of Iamia marina sp. nov., a novel species of the genus Iamia.</title>
        <authorList>
            <person name="He Y."/>
            <person name="Tian X."/>
        </authorList>
    </citation>
    <scope>NUCLEOTIDE SEQUENCE</scope>
    <source>
        <strain evidence="6">DSM 19957</strain>
    </source>
</reference>
<dbReference type="InterPro" id="IPR006130">
    <property type="entry name" value="Asp/Orn_carbamoylTrfase"/>
</dbReference>
<dbReference type="PANTHER" id="PTHR45753">
    <property type="entry name" value="ORNITHINE CARBAMOYLTRANSFERASE, MITOCHONDRIAL"/>
    <property type="match status" value="1"/>
</dbReference>
<protein>
    <recommendedName>
        <fullName evidence="2">Ornithine carbamoyltransferase</fullName>
        <ecNumber evidence="2">2.1.3.3</ecNumber>
    </recommendedName>
</protein>
<dbReference type="PRINTS" id="PR00100">
    <property type="entry name" value="AOTCASE"/>
</dbReference>
<dbReference type="GO" id="GO:0016597">
    <property type="term" value="F:amino acid binding"/>
    <property type="evidence" value="ECO:0007669"/>
    <property type="project" value="InterPro"/>
</dbReference>
<dbReference type="Pfam" id="PF00185">
    <property type="entry name" value="OTCace"/>
    <property type="match status" value="1"/>
</dbReference>
<dbReference type="NCBIfam" id="NF001986">
    <property type="entry name" value="PRK00779.1"/>
    <property type="match status" value="1"/>
</dbReference>
<gene>
    <name evidence="6" type="primary">argF</name>
    <name evidence="6" type="ORF">PO878_11435</name>
</gene>
<dbReference type="InterPro" id="IPR006132">
    <property type="entry name" value="Asp/Orn_carbamoyltranf_P-bd"/>
</dbReference>
<dbReference type="GO" id="GO:0019240">
    <property type="term" value="P:citrulline biosynthetic process"/>
    <property type="evidence" value="ECO:0007669"/>
    <property type="project" value="TreeGrafter"/>
</dbReference>
<dbReference type="EMBL" id="CP116942">
    <property type="protein sequence ID" value="WCO65110.1"/>
    <property type="molecule type" value="Genomic_DNA"/>
</dbReference>
<evidence type="ECO:0000313" key="7">
    <source>
        <dbReference type="Proteomes" id="UP001216390"/>
    </source>
</evidence>
<dbReference type="Pfam" id="PF02729">
    <property type="entry name" value="OTCace_N"/>
    <property type="match status" value="1"/>
</dbReference>
<keyword evidence="1 3" id="KW-0808">Transferase</keyword>
<dbReference type="KEGG" id="ima:PO878_11435"/>
<accession>A0AAF0BTP7</accession>
<dbReference type="Proteomes" id="UP001216390">
    <property type="component" value="Chromosome"/>
</dbReference>
<dbReference type="Gene3D" id="3.40.50.1370">
    <property type="entry name" value="Aspartate/ornithine carbamoyltransferase"/>
    <property type="match status" value="2"/>
</dbReference>
<evidence type="ECO:0000256" key="3">
    <source>
        <dbReference type="RuleBase" id="RU003634"/>
    </source>
</evidence>
<dbReference type="SUPFAM" id="SSF53671">
    <property type="entry name" value="Aspartate/ornithine carbamoyltransferase"/>
    <property type="match status" value="1"/>
</dbReference>
<dbReference type="PRINTS" id="PR00102">
    <property type="entry name" value="OTCASE"/>
</dbReference>
<evidence type="ECO:0000259" key="4">
    <source>
        <dbReference type="Pfam" id="PF00185"/>
    </source>
</evidence>
<dbReference type="PANTHER" id="PTHR45753:SF3">
    <property type="entry name" value="ORNITHINE TRANSCARBAMYLASE, MITOCHONDRIAL"/>
    <property type="match status" value="1"/>
</dbReference>
<dbReference type="InterPro" id="IPR002292">
    <property type="entry name" value="Orn/put_carbamltrans"/>
</dbReference>
<dbReference type="NCBIfam" id="TIGR00658">
    <property type="entry name" value="orni_carb_tr"/>
    <property type="match status" value="1"/>
</dbReference>
<dbReference type="InterPro" id="IPR006131">
    <property type="entry name" value="Asp_carbamoyltransf_Asp/Orn-bd"/>
</dbReference>
<dbReference type="EC" id="2.1.3.3" evidence="2"/>
<evidence type="ECO:0000256" key="1">
    <source>
        <dbReference type="ARBA" id="ARBA00022679"/>
    </source>
</evidence>
<dbReference type="FunFam" id="3.40.50.1370:FF:000008">
    <property type="entry name" value="Ornithine carbamoyltransferase"/>
    <property type="match status" value="1"/>
</dbReference>
<sequence>MSDPTPRHLLEVDDLTPAELSQVLELAQDHALHRVLEGRGAALLFEKPSARTRHSTEMAVVQLGGHPVYVRPDEVGIDERETAEDLARVLAQYHAAICARVYDHTVLERMAGTGAVPVVNLLSDQAHPLQAVADLLTLLEAGGLDGRTLAWVGDFSNVARSLSLAAALTGMGVRVAAPEGYGPTDDDLARVRGLGGSIEVSDDPATAVAGVDAVSTDAWYSMGQEAEASERRPLFEPYRVDAALMGRAHPDAVFLHCLPAHRGEEVTDEVLDGPASRVWPQAANRLHAARGVLAWLLGVRPRSDEEDLA</sequence>
<proteinExistence type="inferred from homology"/>
<feature type="domain" description="Aspartate/ornithine carbamoyltransferase carbamoyl-P binding" evidence="5">
    <location>
        <begin position="7"/>
        <end position="140"/>
    </location>
</feature>
<organism evidence="6 7">
    <name type="scientific">Iamia majanohamensis</name>
    <dbReference type="NCBI Taxonomy" id="467976"/>
    <lineage>
        <taxon>Bacteria</taxon>
        <taxon>Bacillati</taxon>
        <taxon>Actinomycetota</taxon>
        <taxon>Acidimicrobiia</taxon>
        <taxon>Acidimicrobiales</taxon>
        <taxon>Iamiaceae</taxon>
        <taxon>Iamia</taxon>
    </lineage>
</organism>
<name>A0AAF0BTP7_9ACTN</name>
<dbReference type="RefSeq" id="WP_272734635.1">
    <property type="nucleotide sequence ID" value="NZ_CP116942.1"/>
</dbReference>
<keyword evidence="7" id="KW-1185">Reference proteome</keyword>
<feature type="domain" description="Aspartate/ornithine carbamoyltransferase Asp/Orn-binding" evidence="4">
    <location>
        <begin position="146"/>
        <end position="296"/>
    </location>
</feature>
<dbReference type="InterPro" id="IPR036901">
    <property type="entry name" value="Asp/Orn_carbamoylTrfase_sf"/>
</dbReference>
<evidence type="ECO:0000313" key="6">
    <source>
        <dbReference type="EMBL" id="WCO65110.1"/>
    </source>
</evidence>
<dbReference type="GO" id="GO:0042450">
    <property type="term" value="P:L-arginine biosynthetic process via ornithine"/>
    <property type="evidence" value="ECO:0007669"/>
    <property type="project" value="UniProtKB-UniRule"/>
</dbReference>